<dbReference type="Pfam" id="PF03083">
    <property type="entry name" value="MtN3_slv"/>
    <property type="match status" value="2"/>
</dbReference>
<gene>
    <name evidence="11" type="ORF">C4D60_Mb03t08700</name>
</gene>
<evidence type="ECO:0000313" key="12">
    <source>
        <dbReference type="Proteomes" id="UP000317650"/>
    </source>
</evidence>
<evidence type="ECO:0000256" key="5">
    <source>
        <dbReference type="ARBA" id="ARBA00022597"/>
    </source>
</evidence>
<accession>A0A4S8J8H1</accession>
<evidence type="ECO:0000313" key="11">
    <source>
        <dbReference type="EMBL" id="THU57923.1"/>
    </source>
</evidence>
<sequence length="277" mass="30573">MLVITIVNPFATAAGLLVSANTFGVSELHTPNRTQSSTPPLLTPTFYRIYKKKSTESFDSVPYVVALFSAMLWVYYGLLTLDVLLLTINTGACIIEMVYLTIYLIYASKKPRAFTLKLISLVNVGIYGSLVLFTTLFVKGKRRIDVTGWICASFAVSVFAAPLSIIRLVIRTKSVEYMPFSLSFFLTLSAVAWFGYGILLGDLFVAVSSYLLLNHWSNQLTLPNVVGFMFGIAQIIIYFMYVNSKKAETLPKLNAEAMPAAATPDSVVELPEKKGVP</sequence>
<keyword evidence="4" id="KW-1003">Cell membrane</keyword>
<dbReference type="FunFam" id="1.20.1280.290:FF:000003">
    <property type="entry name" value="Bidirectional sugar transporter SWEET"/>
    <property type="match status" value="1"/>
</dbReference>
<dbReference type="GO" id="GO:0005886">
    <property type="term" value="C:plasma membrane"/>
    <property type="evidence" value="ECO:0007669"/>
    <property type="project" value="UniProtKB-SubCell"/>
</dbReference>
<keyword evidence="3 10" id="KW-0813">Transport</keyword>
<comment type="function">
    <text evidence="10">Mediates both low-affinity uptake and efflux of sugar across the membrane.</text>
</comment>
<reference evidence="11 12" key="1">
    <citation type="journal article" date="2019" name="Nat. Plants">
        <title>Genome sequencing of Musa balbisiana reveals subgenome evolution and function divergence in polyploid bananas.</title>
        <authorList>
            <person name="Yao X."/>
        </authorList>
    </citation>
    <scope>NUCLEOTIDE SEQUENCE [LARGE SCALE GENOMIC DNA]</scope>
    <source>
        <strain evidence="12">cv. DH-PKW</strain>
        <tissue evidence="11">Leaves</tissue>
    </source>
</reference>
<organism evidence="11 12">
    <name type="scientific">Musa balbisiana</name>
    <name type="common">Banana</name>
    <dbReference type="NCBI Taxonomy" id="52838"/>
    <lineage>
        <taxon>Eukaryota</taxon>
        <taxon>Viridiplantae</taxon>
        <taxon>Streptophyta</taxon>
        <taxon>Embryophyta</taxon>
        <taxon>Tracheophyta</taxon>
        <taxon>Spermatophyta</taxon>
        <taxon>Magnoliopsida</taxon>
        <taxon>Liliopsida</taxon>
        <taxon>Zingiberales</taxon>
        <taxon>Musaceae</taxon>
        <taxon>Musa</taxon>
    </lineage>
</organism>
<keyword evidence="7" id="KW-0677">Repeat</keyword>
<comment type="caution">
    <text evidence="10">Lacks conserved residue(s) required for the propagation of feature annotation.</text>
</comment>
<dbReference type="Gene3D" id="1.20.1280.290">
    <property type="match status" value="2"/>
</dbReference>
<feature type="transmembrane region" description="Helical" evidence="10">
    <location>
        <begin position="225"/>
        <end position="242"/>
    </location>
</feature>
<dbReference type="Proteomes" id="UP000317650">
    <property type="component" value="Chromosome 3"/>
</dbReference>
<comment type="similarity">
    <text evidence="2 10">Belongs to the SWEET sugar transporter family.</text>
</comment>
<name>A0A4S8J8H1_MUSBA</name>
<comment type="subcellular location">
    <subcellularLocation>
        <location evidence="1">Cell membrane</location>
        <topology evidence="1">Multi-pass membrane protein</topology>
    </subcellularLocation>
</comment>
<evidence type="ECO:0000256" key="9">
    <source>
        <dbReference type="ARBA" id="ARBA00023136"/>
    </source>
</evidence>
<dbReference type="PANTHER" id="PTHR10791:SF22">
    <property type="entry name" value="BIDIRECTIONAL SUGAR TRANSPORTER SWEET11"/>
    <property type="match status" value="1"/>
</dbReference>
<evidence type="ECO:0000256" key="6">
    <source>
        <dbReference type="ARBA" id="ARBA00022692"/>
    </source>
</evidence>
<evidence type="ECO:0000256" key="3">
    <source>
        <dbReference type="ARBA" id="ARBA00022448"/>
    </source>
</evidence>
<dbReference type="InterPro" id="IPR004316">
    <property type="entry name" value="SWEET_rpt"/>
</dbReference>
<keyword evidence="6 10" id="KW-0812">Transmembrane</keyword>
<feature type="transmembrane region" description="Helical" evidence="10">
    <location>
        <begin position="84"/>
        <end position="106"/>
    </location>
</feature>
<dbReference type="EMBL" id="PYDT01000006">
    <property type="protein sequence ID" value="THU57923.1"/>
    <property type="molecule type" value="Genomic_DNA"/>
</dbReference>
<proteinExistence type="inferred from homology"/>
<evidence type="ECO:0000256" key="4">
    <source>
        <dbReference type="ARBA" id="ARBA00022475"/>
    </source>
</evidence>
<dbReference type="AlphaFoldDB" id="A0A4S8J8H1"/>
<evidence type="ECO:0000256" key="7">
    <source>
        <dbReference type="ARBA" id="ARBA00022737"/>
    </source>
</evidence>
<evidence type="ECO:0000256" key="1">
    <source>
        <dbReference type="ARBA" id="ARBA00004651"/>
    </source>
</evidence>
<evidence type="ECO:0000256" key="8">
    <source>
        <dbReference type="ARBA" id="ARBA00022989"/>
    </source>
</evidence>
<feature type="transmembrane region" description="Helical" evidence="10">
    <location>
        <begin position="60"/>
        <end position="78"/>
    </location>
</feature>
<feature type="transmembrane region" description="Helical" evidence="10">
    <location>
        <begin position="182"/>
        <end position="213"/>
    </location>
</feature>
<comment type="caution">
    <text evidence="11">The sequence shown here is derived from an EMBL/GenBank/DDBJ whole genome shotgun (WGS) entry which is preliminary data.</text>
</comment>
<feature type="transmembrane region" description="Helical" evidence="10">
    <location>
        <begin position="118"/>
        <end position="140"/>
    </location>
</feature>
<protein>
    <recommendedName>
        <fullName evidence="10">Bidirectional sugar transporter SWEET</fullName>
    </recommendedName>
</protein>
<keyword evidence="8 10" id="KW-1133">Transmembrane helix</keyword>
<dbReference type="GO" id="GO:0051119">
    <property type="term" value="F:sugar transmembrane transporter activity"/>
    <property type="evidence" value="ECO:0007669"/>
    <property type="project" value="InterPro"/>
</dbReference>
<keyword evidence="9 10" id="KW-0472">Membrane</keyword>
<keyword evidence="5 10" id="KW-0762">Sugar transport</keyword>
<dbReference type="PANTHER" id="PTHR10791">
    <property type="entry name" value="RAG1-ACTIVATING PROTEIN 1"/>
    <property type="match status" value="1"/>
</dbReference>
<keyword evidence="12" id="KW-1185">Reference proteome</keyword>
<evidence type="ECO:0000256" key="10">
    <source>
        <dbReference type="RuleBase" id="RU910715"/>
    </source>
</evidence>
<feature type="transmembrane region" description="Helical" evidence="10">
    <location>
        <begin position="146"/>
        <end position="170"/>
    </location>
</feature>
<evidence type="ECO:0000256" key="2">
    <source>
        <dbReference type="ARBA" id="ARBA00007809"/>
    </source>
</evidence>
<dbReference type="InterPro" id="IPR047664">
    <property type="entry name" value="SWEET"/>
</dbReference>